<keyword evidence="6 7" id="KW-0472">Membrane</keyword>
<dbReference type="InterPro" id="IPR035952">
    <property type="entry name" value="Rhomboid-like_sf"/>
</dbReference>
<dbReference type="GO" id="GO:0006508">
    <property type="term" value="P:proteolysis"/>
    <property type="evidence" value="ECO:0007669"/>
    <property type="project" value="UniProtKB-KW"/>
</dbReference>
<comment type="subcellular location">
    <subcellularLocation>
        <location evidence="1">Membrane</location>
        <topology evidence="1">Multi-pass membrane protein</topology>
    </subcellularLocation>
</comment>
<feature type="transmembrane region" description="Helical" evidence="7">
    <location>
        <begin position="188"/>
        <end position="205"/>
    </location>
</feature>
<dbReference type="SUPFAM" id="SSF144091">
    <property type="entry name" value="Rhomboid-like"/>
    <property type="match status" value="1"/>
</dbReference>
<dbReference type="OrthoDB" id="9807874at2"/>
<comment type="similarity">
    <text evidence="2">Belongs to the peptidase S54 family.</text>
</comment>
<evidence type="ECO:0000256" key="2">
    <source>
        <dbReference type="ARBA" id="ARBA00009045"/>
    </source>
</evidence>
<keyword evidence="5 7" id="KW-1133">Transmembrane helix</keyword>
<evidence type="ECO:0000259" key="8">
    <source>
        <dbReference type="Pfam" id="PF01694"/>
    </source>
</evidence>
<feature type="transmembrane region" description="Helical" evidence="7">
    <location>
        <begin position="212"/>
        <end position="230"/>
    </location>
</feature>
<dbReference type="PANTHER" id="PTHR43731">
    <property type="entry name" value="RHOMBOID PROTEASE"/>
    <property type="match status" value="1"/>
</dbReference>
<dbReference type="AlphaFoldDB" id="A0A2T0Q6Z4"/>
<keyword evidence="3 7" id="KW-0812">Transmembrane</keyword>
<protein>
    <submittedName>
        <fullName evidence="9">Membrane associated rhomboid family serine protease</fullName>
    </submittedName>
</protein>
<dbReference type="RefSeq" id="WP_106244308.1">
    <property type="nucleotide sequence ID" value="NZ_PVZC01000003.1"/>
</dbReference>
<dbReference type="Proteomes" id="UP000237846">
    <property type="component" value="Unassembled WGS sequence"/>
</dbReference>
<organism evidence="9 10">
    <name type="scientific">Allonocardiopsis opalescens</name>
    <dbReference type="NCBI Taxonomy" id="1144618"/>
    <lineage>
        <taxon>Bacteria</taxon>
        <taxon>Bacillati</taxon>
        <taxon>Actinomycetota</taxon>
        <taxon>Actinomycetes</taxon>
        <taxon>Streptosporangiales</taxon>
        <taxon>Allonocardiopsis</taxon>
    </lineage>
</organism>
<dbReference type="EMBL" id="PVZC01000003">
    <property type="protein sequence ID" value="PRX99600.1"/>
    <property type="molecule type" value="Genomic_DNA"/>
</dbReference>
<reference evidence="9 10" key="1">
    <citation type="submission" date="2018-03" db="EMBL/GenBank/DDBJ databases">
        <title>Genomic Encyclopedia of Archaeal and Bacterial Type Strains, Phase II (KMG-II): from individual species to whole genera.</title>
        <authorList>
            <person name="Goeker M."/>
        </authorList>
    </citation>
    <scope>NUCLEOTIDE SEQUENCE [LARGE SCALE GENOMIC DNA]</scope>
    <source>
        <strain evidence="9 10">DSM 45601</strain>
    </source>
</reference>
<evidence type="ECO:0000256" key="6">
    <source>
        <dbReference type="ARBA" id="ARBA00023136"/>
    </source>
</evidence>
<dbReference type="InterPro" id="IPR050925">
    <property type="entry name" value="Rhomboid_protease_S54"/>
</dbReference>
<evidence type="ECO:0000256" key="5">
    <source>
        <dbReference type="ARBA" id="ARBA00022989"/>
    </source>
</evidence>
<evidence type="ECO:0000256" key="1">
    <source>
        <dbReference type="ARBA" id="ARBA00004141"/>
    </source>
</evidence>
<feature type="domain" description="Peptidase S54 rhomboid" evidence="8">
    <location>
        <begin position="121"/>
        <end position="251"/>
    </location>
</feature>
<feature type="transmembrane region" description="Helical" evidence="7">
    <location>
        <begin position="162"/>
        <end position="182"/>
    </location>
</feature>
<dbReference type="Pfam" id="PF01694">
    <property type="entry name" value="Rhomboid"/>
    <property type="match status" value="1"/>
</dbReference>
<evidence type="ECO:0000256" key="3">
    <source>
        <dbReference type="ARBA" id="ARBA00022692"/>
    </source>
</evidence>
<feature type="transmembrane region" description="Helical" evidence="7">
    <location>
        <begin position="261"/>
        <end position="280"/>
    </location>
</feature>
<evidence type="ECO:0000256" key="7">
    <source>
        <dbReference type="SAM" id="Phobius"/>
    </source>
</evidence>
<dbReference type="GO" id="GO:0004252">
    <property type="term" value="F:serine-type endopeptidase activity"/>
    <property type="evidence" value="ECO:0007669"/>
    <property type="project" value="InterPro"/>
</dbReference>
<accession>A0A2T0Q6Z4</accession>
<feature type="transmembrane region" description="Helical" evidence="7">
    <location>
        <begin position="236"/>
        <end position="254"/>
    </location>
</feature>
<name>A0A2T0Q6Z4_9ACTN</name>
<dbReference type="GO" id="GO:0016020">
    <property type="term" value="C:membrane"/>
    <property type="evidence" value="ECO:0007669"/>
    <property type="project" value="UniProtKB-SubCell"/>
</dbReference>
<dbReference type="PANTHER" id="PTHR43731:SF14">
    <property type="entry name" value="PRESENILIN-ASSOCIATED RHOMBOID-LIKE PROTEIN, MITOCHONDRIAL"/>
    <property type="match status" value="1"/>
</dbReference>
<keyword evidence="4" id="KW-0378">Hydrolase</keyword>
<evidence type="ECO:0000313" key="10">
    <source>
        <dbReference type="Proteomes" id="UP000237846"/>
    </source>
</evidence>
<keyword evidence="10" id="KW-1185">Reference proteome</keyword>
<comment type="caution">
    <text evidence="9">The sequence shown here is derived from an EMBL/GenBank/DDBJ whole genome shotgun (WGS) entry which is preliminary data.</text>
</comment>
<sequence length="289" mass="31208">MSSESPESPSGVEQVPTCYRHPDRETYVRCSRCEKYICPDCMREAAVGFQCVECVRAGNRGVREARTTFGGRVTTAAYGTWVLLGVMVAVFVAQTFAPAVVNGFDWFSMELGLWRPGVDGGEWYRLITATFLHVDFMHLLFNGLALFIMGPRLEQLLGLSRYLALFLVSAYGGSVLTLWVAAPSTLTMGASGAIFGLFGAIFVIGRRLHLNISWIVGLLAINLAITFLVPGISWSAHIGGLVTGVLLALAFAYAPRRHRTAVHIGAVAGLTVLLTVLALLEPLVLGTAV</sequence>
<dbReference type="Gene3D" id="1.20.1540.10">
    <property type="entry name" value="Rhomboid-like"/>
    <property type="match status" value="1"/>
</dbReference>
<gene>
    <name evidence="9" type="ORF">CLV72_103203</name>
</gene>
<feature type="transmembrane region" description="Helical" evidence="7">
    <location>
        <begin position="81"/>
        <end position="104"/>
    </location>
</feature>
<evidence type="ECO:0000256" key="4">
    <source>
        <dbReference type="ARBA" id="ARBA00022801"/>
    </source>
</evidence>
<proteinExistence type="inferred from homology"/>
<evidence type="ECO:0000313" key="9">
    <source>
        <dbReference type="EMBL" id="PRX99600.1"/>
    </source>
</evidence>
<feature type="transmembrane region" description="Helical" evidence="7">
    <location>
        <begin position="124"/>
        <end position="150"/>
    </location>
</feature>
<dbReference type="InterPro" id="IPR022764">
    <property type="entry name" value="Peptidase_S54_rhomboid_dom"/>
</dbReference>
<keyword evidence="9" id="KW-0645">Protease</keyword>